<dbReference type="PROSITE" id="PS00012">
    <property type="entry name" value="PHOSPHOPANTETHEINE"/>
    <property type="match status" value="1"/>
</dbReference>
<dbReference type="FunFam" id="3.40.50.980:FF:000001">
    <property type="entry name" value="Non-ribosomal peptide synthetase"/>
    <property type="match status" value="1"/>
</dbReference>
<dbReference type="PANTHER" id="PTHR45527">
    <property type="entry name" value="NONRIBOSOMAL PEPTIDE SYNTHETASE"/>
    <property type="match status" value="1"/>
</dbReference>
<accession>A0A2T3L6V3</accession>
<dbReference type="Pfam" id="PF00550">
    <property type="entry name" value="PP-binding"/>
    <property type="match status" value="2"/>
</dbReference>
<dbReference type="Gene3D" id="3.40.50.12780">
    <property type="entry name" value="N-terminal domain of ligase-like"/>
    <property type="match status" value="1"/>
</dbReference>
<evidence type="ECO:0000256" key="1">
    <source>
        <dbReference type="ARBA" id="ARBA00001957"/>
    </source>
</evidence>
<sequence length="2187" mass="242710">MTDIITLLMALERKGVRLALNSQFQLVSQSNKQAMTPEVVAQIKAHKDAIVRCLKAQQAFEQPIPVTRETVGPLSYSQSGLWFIEQYEENSHLYNMPVHFRVTGPLDYEALAYAFDVLAQKHASMRTRFAINAEGKGEQHIDGHTPFTVEHKDLSHLPEGEREAVLLQWVIDDVNRPFDLNQGQLTRVDVVKLDDELHIFMLTQHHIISDGWSVKNMFADFKQAFLSYQNQQLMPVVPTARTYIDYANWFNSPAFQDYHAEFKPFWVERLAGIPEVHSLPLDKPRPAAHDNDGELVFSSIDNALWDKFKRLCQQHSTSNFIGLHAVFSLLMARLSDEKDIVIGTPLAYRERHDIEDVVGFFVNTIVLRTQLGEQQRFVDYLQYCREQDLSAFDHQIYRFESLSEAIGTDRTTAINPIFQIMLVYQAKVDFNDLIPGCGAVEEPSPILPAKTDISLKVTELVDGVRLDWLFSKGIFEKTTIERYAEHFLRLLTAAVEHPETDVQQLPMIAQDEEVEVVAKLAQLPTMSSETMPPETMLTHQLFEAAMASHPDKQAVIHGEQSLTYAELESRANRIANWLIERGLRSEGLVGIVADRGIEFVVSALAVWKAGGAYVPLDPSYPLKRLQHVIDDAELSLIIAPSSTFAEQIQQADDGMHCVTGVEVVNIAAPSLVARLAQFTDIRPVLAHCSPKQLAYVIYTSGSTGLPKGVMVEHGAFVNLIQDHCQRLEFGAGSVMFNCMSLAFDAGNMTAMLPLASGITLAFGEPNDQVIAQAEQYRATHMICSTALFAALPPQAVQYLQAVAIGGEACPAQLVERWADKVALFNMYGPTEFTVTALVQQLETDQPVTIGTSVTNTQVLILDQCGNLCPNGVPGELCLAGLGLARGYLNQPELTAKAFIQWRCLDHTVRIYRTGDKARVNRDGCVEYMGRIDEQVKLRGYRIELGEIEAQLALAHENIHQVKVIVAEQGSQKILVAYATLRDGASAVAASTILNHVARTLPEYMVPTQLFFIDDMPLTVNGKLDIRQLPKVDLNTVASTAPNNDLESAVLTIWQSTLNTPCGVEEDFFRLGGDSILSIQLTTKLRDAGYACTVKDVFEAKTVRRLCRTLASNILDASATVAPTIEAEQGLLTGSFPLLPIQSWFTEQRFSKPQHWNQAAILQIPALSEKQLVHAMTLLFTHHDALRLSLPELQGGVEFDLVSAQQYNAEIVLPPLIELDANSLSEQELYHAFTELQTNFDLGIGQTMAWALVRNHSQAETALFLAFNHWVIDAVSWRILTDDFAKLCRDEALNSKILSSKALGSKTTSYRQWGKVLADYTQQYPKQFDYWLQQSQESDSSLLREDQHPEGLASSALMQLPVALTQRLVSQAHNAFNTEVNDILLAALVTTLADMGWGDEHTIMLEGHGREAISPNHDVSQTVGWFTSTYPLLLRAASTQSMGSGLATLIQHTKERRRAIPDKGIGFAAFRQHHSEGTRLPLSPIVFNYLGLQTHAAGEWRPTGIEPGQVMSPLNKPAELISLHGGIIEGILTFRQVGCLTQTLSDLFMVAFAENIERLIDFCEQTYATTGCQPTPSDYPLVELSQAAVDNLHRTLDVESIVPASSLQASMFAHQQRCPQDDAYHLQTPIYYPHALNITAYKQAWQHAAECFPALRVALRHCGEVVQVIQGKIELAFDVVDLSDPASPDHADPQAALTRYQEADRQRSFKLNETTVPLFRLLCVKVSDTDYHVLFSCHHAIIDGWSGPRLFGAVHECYQRLQDEAVASVTAEQDIASAPIIVRQHDNAYLEHARYAVKQREAVAAYWQEKWPEMQQRNDLSSLFGADLSLAEMQQVPAVVRLRLTEHEQQKLVSFSQTVGVTNSVVVQYAWHRLVAKITGDAVTVVGNVTSGRDAPVDDIASSVGLYINSLPLMMLWNTGLTLGEHIIALQRELMGLNEHATQSLIALQNGQPRCFDSLFVFENYPRSTTRTLQAESTASLAPIFGQAYEKVEFPLDVVVTEVANRTSIRFEFDAAQVATDTADGVLAQWLAELLEIIRLPIDSDAHIQLRTCKPTVEMDLSKTDETMLADPALSTSVEWESLSAIVCTAWLSVASPASGRGEGIWQATLSDLAINSLDVITLAATLSDALGQPVTPAMVYQSPSPAAFVQSHWKALYWKKRPHQLEEGVSVSSEITQTGTSEASNAG</sequence>
<dbReference type="GO" id="GO:0044550">
    <property type="term" value="P:secondary metabolite biosynthetic process"/>
    <property type="evidence" value="ECO:0007669"/>
    <property type="project" value="TreeGrafter"/>
</dbReference>
<evidence type="ECO:0000256" key="3">
    <source>
        <dbReference type="ARBA" id="ARBA00022553"/>
    </source>
</evidence>
<organism evidence="6 7">
    <name type="scientific">Photobacterium indicum</name>
    <dbReference type="NCBI Taxonomy" id="81447"/>
    <lineage>
        <taxon>Bacteria</taxon>
        <taxon>Pseudomonadati</taxon>
        <taxon>Pseudomonadota</taxon>
        <taxon>Gammaproteobacteria</taxon>
        <taxon>Vibrionales</taxon>
        <taxon>Vibrionaceae</taxon>
        <taxon>Photobacterium</taxon>
    </lineage>
</organism>
<dbReference type="InterPro" id="IPR006162">
    <property type="entry name" value="Ppantetheine_attach_site"/>
</dbReference>
<dbReference type="Pfam" id="PF00668">
    <property type="entry name" value="Condensation"/>
    <property type="match status" value="3"/>
</dbReference>
<evidence type="ECO:0000313" key="6">
    <source>
        <dbReference type="EMBL" id="PSV46107.1"/>
    </source>
</evidence>
<evidence type="ECO:0000259" key="5">
    <source>
        <dbReference type="PROSITE" id="PS50075"/>
    </source>
</evidence>
<dbReference type="GO" id="GO:0043041">
    <property type="term" value="P:amino acid activation for nonribosomal peptide biosynthetic process"/>
    <property type="evidence" value="ECO:0007669"/>
    <property type="project" value="TreeGrafter"/>
</dbReference>
<comment type="caution">
    <text evidence="6">The sequence shown here is derived from an EMBL/GenBank/DDBJ whole genome shotgun (WGS) entry which is preliminary data.</text>
</comment>
<dbReference type="InterPro" id="IPR020845">
    <property type="entry name" value="AMP-binding_CS"/>
</dbReference>
<dbReference type="PROSITE" id="PS50075">
    <property type="entry name" value="CARRIER"/>
    <property type="match status" value="1"/>
</dbReference>
<feature type="domain" description="Carrier" evidence="5">
    <location>
        <begin position="1040"/>
        <end position="1113"/>
    </location>
</feature>
<dbReference type="GO" id="GO:0031177">
    <property type="term" value="F:phosphopantetheine binding"/>
    <property type="evidence" value="ECO:0007669"/>
    <property type="project" value="TreeGrafter"/>
</dbReference>
<dbReference type="Proteomes" id="UP000241803">
    <property type="component" value="Unassembled WGS sequence"/>
</dbReference>
<dbReference type="InterPro" id="IPR045851">
    <property type="entry name" value="AMP-bd_C_sf"/>
</dbReference>
<dbReference type="InterPro" id="IPR000873">
    <property type="entry name" value="AMP-dep_synth/lig_dom"/>
</dbReference>
<dbReference type="InterPro" id="IPR001242">
    <property type="entry name" value="Condensation_dom"/>
</dbReference>
<dbReference type="CDD" id="cd05930">
    <property type="entry name" value="A_NRPS"/>
    <property type="match status" value="1"/>
</dbReference>
<feature type="compositionally biased region" description="Polar residues" evidence="4">
    <location>
        <begin position="2170"/>
        <end position="2187"/>
    </location>
</feature>
<evidence type="ECO:0000313" key="7">
    <source>
        <dbReference type="Proteomes" id="UP000241803"/>
    </source>
</evidence>
<name>A0A2T3L6V3_9GAMM</name>
<dbReference type="InterPro" id="IPR042099">
    <property type="entry name" value="ANL_N_sf"/>
</dbReference>
<dbReference type="Gene3D" id="3.30.559.30">
    <property type="entry name" value="Nonribosomal peptide synthetase, condensation domain"/>
    <property type="match status" value="3"/>
</dbReference>
<keyword evidence="7" id="KW-1185">Reference proteome</keyword>
<dbReference type="InterPro" id="IPR023213">
    <property type="entry name" value="CAT-like_dom_sf"/>
</dbReference>
<evidence type="ECO:0000256" key="4">
    <source>
        <dbReference type="SAM" id="MobiDB-lite"/>
    </source>
</evidence>
<dbReference type="InterPro" id="IPR036736">
    <property type="entry name" value="ACP-like_sf"/>
</dbReference>
<dbReference type="InterPro" id="IPR025110">
    <property type="entry name" value="AMP-bd_C"/>
</dbReference>
<dbReference type="NCBIfam" id="TIGR01733">
    <property type="entry name" value="AA-adenyl-dom"/>
    <property type="match status" value="1"/>
</dbReference>
<gene>
    <name evidence="6" type="ORF">C9J47_14650</name>
</gene>
<comment type="cofactor">
    <cofactor evidence="1">
        <name>pantetheine 4'-phosphate</name>
        <dbReference type="ChEBI" id="CHEBI:47942"/>
    </cofactor>
</comment>
<keyword evidence="3" id="KW-0597">Phosphoprotein</keyword>
<dbReference type="RefSeq" id="WP_107254183.1">
    <property type="nucleotide sequence ID" value="NZ_PYOC01000005.1"/>
</dbReference>
<dbReference type="SUPFAM" id="SSF47336">
    <property type="entry name" value="ACP-like"/>
    <property type="match status" value="1"/>
</dbReference>
<dbReference type="GO" id="GO:0003824">
    <property type="term" value="F:catalytic activity"/>
    <property type="evidence" value="ECO:0007669"/>
    <property type="project" value="InterPro"/>
</dbReference>
<evidence type="ECO:0000256" key="2">
    <source>
        <dbReference type="ARBA" id="ARBA00022450"/>
    </source>
</evidence>
<keyword evidence="2" id="KW-0596">Phosphopantetheine</keyword>
<reference evidence="6 7" key="1">
    <citation type="submission" date="2018-03" db="EMBL/GenBank/DDBJ databases">
        <title>Whole genome sequencing of Histamine producing bacteria.</title>
        <authorList>
            <person name="Butler K."/>
        </authorList>
    </citation>
    <scope>NUCLEOTIDE SEQUENCE [LARGE SCALE GENOMIC DNA]</scope>
    <source>
        <strain evidence="6 7">ATCC 19614</strain>
    </source>
</reference>
<dbReference type="Pfam" id="PF13193">
    <property type="entry name" value="AMP-binding_C"/>
    <property type="match status" value="1"/>
</dbReference>
<dbReference type="InterPro" id="IPR044894">
    <property type="entry name" value="TubC_N_sf"/>
</dbReference>
<dbReference type="SUPFAM" id="SSF52777">
    <property type="entry name" value="CoA-dependent acyltransferases"/>
    <property type="match status" value="6"/>
</dbReference>
<protein>
    <submittedName>
        <fullName evidence="6">Non-ribosomal peptide synthetase</fullName>
    </submittedName>
</protein>
<dbReference type="GO" id="GO:0005737">
    <property type="term" value="C:cytoplasm"/>
    <property type="evidence" value="ECO:0007669"/>
    <property type="project" value="TreeGrafter"/>
</dbReference>
<dbReference type="Gene3D" id="1.10.1200.10">
    <property type="entry name" value="ACP-like"/>
    <property type="match status" value="1"/>
</dbReference>
<dbReference type="Gene3D" id="3.30.300.30">
    <property type="match status" value="1"/>
</dbReference>
<dbReference type="CDD" id="cd19531">
    <property type="entry name" value="LCL_NRPS-like"/>
    <property type="match status" value="1"/>
</dbReference>
<dbReference type="InterPro" id="IPR009081">
    <property type="entry name" value="PP-bd_ACP"/>
</dbReference>
<dbReference type="InterPro" id="IPR010071">
    <property type="entry name" value="AA_adenyl_dom"/>
</dbReference>
<dbReference type="EMBL" id="PYOC01000005">
    <property type="protein sequence ID" value="PSV46107.1"/>
    <property type="molecule type" value="Genomic_DNA"/>
</dbReference>
<dbReference type="SUPFAM" id="SSF56801">
    <property type="entry name" value="Acetyl-CoA synthetase-like"/>
    <property type="match status" value="1"/>
</dbReference>
<feature type="region of interest" description="Disordered" evidence="4">
    <location>
        <begin position="2168"/>
        <end position="2187"/>
    </location>
</feature>
<dbReference type="PROSITE" id="PS00455">
    <property type="entry name" value="AMP_BINDING"/>
    <property type="match status" value="1"/>
</dbReference>
<dbReference type="Pfam" id="PF00501">
    <property type="entry name" value="AMP-binding"/>
    <property type="match status" value="1"/>
</dbReference>
<dbReference type="Gene3D" id="3.30.559.10">
    <property type="entry name" value="Chloramphenicol acetyltransferase-like domain"/>
    <property type="match status" value="3"/>
</dbReference>
<dbReference type="PANTHER" id="PTHR45527:SF1">
    <property type="entry name" value="FATTY ACID SYNTHASE"/>
    <property type="match status" value="1"/>
</dbReference>
<proteinExistence type="predicted"/>
<dbReference type="Gene3D" id="1.10.10.1830">
    <property type="entry name" value="Non-ribosomal peptide synthase, adenylation domain"/>
    <property type="match status" value="1"/>
</dbReference>